<keyword evidence="2" id="KW-0472">Membrane</keyword>
<feature type="signal peptide" evidence="3">
    <location>
        <begin position="1"/>
        <end position="30"/>
    </location>
</feature>
<proteinExistence type="predicted"/>
<gene>
    <name evidence="4" type="ORF">A2589_01435</name>
</gene>
<feature type="compositionally biased region" description="Acidic residues" evidence="1">
    <location>
        <begin position="201"/>
        <end position="219"/>
    </location>
</feature>
<feature type="chain" id="PRO_5009584093" description="Fibronectin type-III domain-containing protein" evidence="3">
    <location>
        <begin position="31"/>
        <end position="681"/>
    </location>
</feature>
<accession>A0A1G2QG87</accession>
<dbReference type="SUPFAM" id="SSF49464">
    <property type="entry name" value="Carboxypeptidase regulatory domain-like"/>
    <property type="match status" value="1"/>
</dbReference>
<feature type="region of interest" description="Disordered" evidence="1">
    <location>
        <begin position="196"/>
        <end position="230"/>
    </location>
</feature>
<evidence type="ECO:0000256" key="1">
    <source>
        <dbReference type="SAM" id="MobiDB-lite"/>
    </source>
</evidence>
<evidence type="ECO:0000313" key="5">
    <source>
        <dbReference type="Proteomes" id="UP000177838"/>
    </source>
</evidence>
<feature type="transmembrane region" description="Helical" evidence="2">
    <location>
        <begin position="551"/>
        <end position="567"/>
    </location>
</feature>
<dbReference type="Gene3D" id="2.60.40.1120">
    <property type="entry name" value="Carboxypeptidase-like, regulatory domain"/>
    <property type="match status" value="1"/>
</dbReference>
<feature type="transmembrane region" description="Helical" evidence="2">
    <location>
        <begin position="573"/>
        <end position="592"/>
    </location>
</feature>
<feature type="transmembrane region" description="Helical" evidence="2">
    <location>
        <begin position="399"/>
        <end position="416"/>
    </location>
</feature>
<keyword evidence="3" id="KW-0732">Signal</keyword>
<dbReference type="EMBL" id="MHTK01000006">
    <property type="protein sequence ID" value="OHA59507.1"/>
    <property type="molecule type" value="Genomic_DNA"/>
</dbReference>
<dbReference type="STRING" id="1802439.A2589_01435"/>
<evidence type="ECO:0000256" key="3">
    <source>
        <dbReference type="SAM" id="SignalP"/>
    </source>
</evidence>
<keyword evidence="2" id="KW-1133">Transmembrane helix</keyword>
<sequence length="681" mass="75014">MQNFFLHLGKSTKLGLIVLLFFNPATIVIAQTTDGVNVNISVTESGSGPSRGCKDPDAKNYDPDADLNDQTLCIYWVPGCTDPVADNYDPAADQDDGSCFLLPNVSDFTASYSQDDEQIRLSWENPDYPGLVGVKIIRQIGRLPANPDDGLVVYIGAAEDSVDANIEFDSTYFYMIFAEYEGDRYSSGALAFTVVPGATGNDDDGEEDGDDGDSDEDGGDGSGPADPFADFPQVASSDPRIIALSLGDFLVTQVGEPVQYFDQGRTVYIKAEKATTISLSYAKVPEVLKTIGVTMFDPTDPNKSFSFLLRLNQQQTFYTASIGPLNQPGIYRTKVYVLNFSDQTLKNIEGHLIALAVGVPITAGMTRDIAKELAITTGLLALGVQTVAITTSLTSLADIYYLLLKLIGAILGFFGLKKRYQPWGTVYDAVTKRPIDPAYVSVMKVQAPAEEVATAITDIDGRYGFFLPAGTYILKAGKTHYRFPSQTLAGRSGDELYGNLYFGEPLAIEDQEVINKNIPLDPIGFDWNEFAKSKTEYFRLYSRREAWNQRLFLFLSGLGFLVSLVSLGLSPSWFGVLIVLLYLALFGFKKYWASSHRPARLIKKESGEPVSFAVVRFFLFGLNTEVRSVVVDSLGRFFTLLRPDTYYYTVDEKLSDGSYQQIYKSEPAWLKRGVLSGKIEV</sequence>
<dbReference type="AlphaFoldDB" id="A0A1G2QG87"/>
<dbReference type="Proteomes" id="UP000177838">
    <property type="component" value="Unassembled WGS sequence"/>
</dbReference>
<dbReference type="InterPro" id="IPR008969">
    <property type="entry name" value="CarboxyPept-like_regulatory"/>
</dbReference>
<evidence type="ECO:0000313" key="4">
    <source>
        <dbReference type="EMBL" id="OHA59507.1"/>
    </source>
</evidence>
<evidence type="ECO:0008006" key="6">
    <source>
        <dbReference type="Google" id="ProtNLM"/>
    </source>
</evidence>
<organism evidence="4 5">
    <name type="scientific">Candidatus Vogelbacteria bacterium RIFOXYD1_FULL_46_19</name>
    <dbReference type="NCBI Taxonomy" id="1802439"/>
    <lineage>
        <taxon>Bacteria</taxon>
        <taxon>Candidatus Vogeliibacteriota</taxon>
    </lineage>
</organism>
<reference evidence="4 5" key="1">
    <citation type="journal article" date="2016" name="Nat. Commun.">
        <title>Thousands of microbial genomes shed light on interconnected biogeochemical processes in an aquifer system.</title>
        <authorList>
            <person name="Anantharaman K."/>
            <person name="Brown C.T."/>
            <person name="Hug L.A."/>
            <person name="Sharon I."/>
            <person name="Castelle C.J."/>
            <person name="Probst A.J."/>
            <person name="Thomas B.C."/>
            <person name="Singh A."/>
            <person name="Wilkins M.J."/>
            <person name="Karaoz U."/>
            <person name="Brodie E.L."/>
            <person name="Williams K.H."/>
            <person name="Hubbard S.S."/>
            <person name="Banfield J.F."/>
        </authorList>
    </citation>
    <scope>NUCLEOTIDE SEQUENCE [LARGE SCALE GENOMIC DNA]</scope>
</reference>
<name>A0A1G2QG87_9BACT</name>
<evidence type="ECO:0000256" key="2">
    <source>
        <dbReference type="SAM" id="Phobius"/>
    </source>
</evidence>
<comment type="caution">
    <text evidence="4">The sequence shown here is derived from an EMBL/GenBank/DDBJ whole genome shotgun (WGS) entry which is preliminary data.</text>
</comment>
<protein>
    <recommendedName>
        <fullName evidence="6">Fibronectin type-III domain-containing protein</fullName>
    </recommendedName>
</protein>
<keyword evidence="2" id="KW-0812">Transmembrane</keyword>